<proteinExistence type="predicted"/>
<dbReference type="EMBL" id="JADBJN010000001">
    <property type="protein sequence ID" value="KAG5679617.1"/>
    <property type="molecule type" value="Genomic_DNA"/>
</dbReference>
<evidence type="ECO:0000313" key="2">
    <source>
        <dbReference type="Proteomes" id="UP001107558"/>
    </source>
</evidence>
<evidence type="ECO:0000313" key="1">
    <source>
        <dbReference type="EMBL" id="KAG5679617.1"/>
    </source>
</evidence>
<gene>
    <name evidence="1" type="ORF">PVAND_009177</name>
</gene>
<protein>
    <submittedName>
        <fullName evidence="1">Uncharacterized protein</fullName>
    </submittedName>
</protein>
<dbReference type="AlphaFoldDB" id="A0A9J6CBU3"/>
<organism evidence="1 2">
    <name type="scientific">Polypedilum vanderplanki</name>
    <name type="common">Sleeping chironomid midge</name>
    <dbReference type="NCBI Taxonomy" id="319348"/>
    <lineage>
        <taxon>Eukaryota</taxon>
        <taxon>Metazoa</taxon>
        <taxon>Ecdysozoa</taxon>
        <taxon>Arthropoda</taxon>
        <taxon>Hexapoda</taxon>
        <taxon>Insecta</taxon>
        <taxon>Pterygota</taxon>
        <taxon>Neoptera</taxon>
        <taxon>Endopterygota</taxon>
        <taxon>Diptera</taxon>
        <taxon>Nematocera</taxon>
        <taxon>Chironomoidea</taxon>
        <taxon>Chironomidae</taxon>
        <taxon>Chironominae</taxon>
        <taxon>Polypedilum</taxon>
        <taxon>Polypedilum</taxon>
    </lineage>
</organism>
<comment type="caution">
    <text evidence="1">The sequence shown here is derived from an EMBL/GenBank/DDBJ whole genome shotgun (WGS) entry which is preliminary data.</text>
</comment>
<accession>A0A9J6CBU3</accession>
<reference evidence="1" key="1">
    <citation type="submission" date="2021-03" db="EMBL/GenBank/DDBJ databases">
        <title>Chromosome level genome of the anhydrobiotic midge Polypedilum vanderplanki.</title>
        <authorList>
            <person name="Yoshida Y."/>
            <person name="Kikawada T."/>
            <person name="Gusev O."/>
        </authorList>
    </citation>
    <scope>NUCLEOTIDE SEQUENCE</scope>
    <source>
        <strain evidence="1">NIAS01</strain>
        <tissue evidence="1">Whole body or cell culture</tissue>
    </source>
</reference>
<sequence length="98" mass="10960">MSNISREENLPYISPKQKFKTVAFIRGGEQNETTAQLINAVQESLSKRNGCLIGSNSNTVNGKSPAQAMRSYYNMDSCSRSRDCLNINHMGDRRNSLD</sequence>
<dbReference type="Proteomes" id="UP001107558">
    <property type="component" value="Chromosome 1"/>
</dbReference>
<keyword evidence="2" id="KW-1185">Reference proteome</keyword>
<name>A0A9J6CBU3_POLVA</name>